<feature type="chain" id="PRO_5004342579" description="Mid2 domain-containing protein" evidence="7">
    <location>
        <begin position="32"/>
        <end position="637"/>
    </location>
</feature>
<keyword evidence="4 6" id="KW-0472">Membrane</keyword>
<dbReference type="GO" id="GO:0071944">
    <property type="term" value="C:cell periphery"/>
    <property type="evidence" value="ECO:0007669"/>
    <property type="project" value="UniProtKB-ARBA"/>
</dbReference>
<feature type="region of interest" description="Disordered" evidence="5">
    <location>
        <begin position="217"/>
        <end position="258"/>
    </location>
</feature>
<feature type="transmembrane region" description="Helical" evidence="6">
    <location>
        <begin position="264"/>
        <end position="288"/>
    </location>
</feature>
<dbReference type="HOGENOM" id="CLU_473342_0_0_1"/>
<gene>
    <name evidence="8" type="ORF">SETTUDRAFT_166820</name>
</gene>
<dbReference type="STRING" id="671987.R0J2F6"/>
<dbReference type="PANTHER" id="PTHR15549">
    <property type="entry name" value="PAIRED IMMUNOGLOBULIN-LIKE TYPE 2 RECEPTOR"/>
    <property type="match status" value="1"/>
</dbReference>
<keyword evidence="7" id="KW-0732">Signal</keyword>
<dbReference type="InterPro" id="IPR051694">
    <property type="entry name" value="Immunoregulatory_rcpt-like"/>
</dbReference>
<dbReference type="RefSeq" id="XP_008021638.1">
    <property type="nucleotide sequence ID" value="XM_008023447.1"/>
</dbReference>
<feature type="compositionally biased region" description="Polar residues" evidence="5">
    <location>
        <begin position="489"/>
        <end position="500"/>
    </location>
</feature>
<reference evidence="8 9" key="1">
    <citation type="journal article" date="2012" name="PLoS Pathog.">
        <title>Diverse lifestyles and strategies of plant pathogenesis encoded in the genomes of eighteen Dothideomycetes fungi.</title>
        <authorList>
            <person name="Ohm R.A."/>
            <person name="Feau N."/>
            <person name="Henrissat B."/>
            <person name="Schoch C.L."/>
            <person name="Horwitz B.A."/>
            <person name="Barry K.W."/>
            <person name="Condon B.J."/>
            <person name="Copeland A.C."/>
            <person name="Dhillon B."/>
            <person name="Glaser F."/>
            <person name="Hesse C.N."/>
            <person name="Kosti I."/>
            <person name="LaButti K."/>
            <person name="Lindquist E.A."/>
            <person name="Lucas S."/>
            <person name="Salamov A.A."/>
            <person name="Bradshaw R.E."/>
            <person name="Ciuffetti L."/>
            <person name="Hamelin R.C."/>
            <person name="Kema G.H.J."/>
            <person name="Lawrence C."/>
            <person name="Scott J.A."/>
            <person name="Spatafora J.W."/>
            <person name="Turgeon B.G."/>
            <person name="de Wit P.J.G.M."/>
            <person name="Zhong S."/>
            <person name="Goodwin S.B."/>
            <person name="Grigoriev I.V."/>
        </authorList>
    </citation>
    <scope>NUCLEOTIDE SEQUENCE [LARGE SCALE GENOMIC DNA]</scope>
    <source>
        <strain evidence="9">28A</strain>
    </source>
</reference>
<name>R0J2F6_EXST2</name>
<feature type="region of interest" description="Disordered" evidence="5">
    <location>
        <begin position="135"/>
        <end position="204"/>
    </location>
</feature>
<keyword evidence="9" id="KW-1185">Reference proteome</keyword>
<keyword evidence="2 6" id="KW-0812">Transmembrane</keyword>
<dbReference type="GO" id="GO:0016020">
    <property type="term" value="C:membrane"/>
    <property type="evidence" value="ECO:0007669"/>
    <property type="project" value="UniProtKB-SubCell"/>
</dbReference>
<proteinExistence type="predicted"/>
<accession>R0J2F6</accession>
<dbReference type="Proteomes" id="UP000016935">
    <property type="component" value="Unassembled WGS sequence"/>
</dbReference>
<evidence type="ECO:0000256" key="5">
    <source>
        <dbReference type="SAM" id="MobiDB-lite"/>
    </source>
</evidence>
<evidence type="ECO:0000313" key="8">
    <source>
        <dbReference type="EMBL" id="EOA90946.1"/>
    </source>
</evidence>
<evidence type="ECO:0008006" key="10">
    <source>
        <dbReference type="Google" id="ProtNLM"/>
    </source>
</evidence>
<dbReference type="GeneID" id="19399942"/>
<protein>
    <recommendedName>
        <fullName evidence="10">Mid2 domain-containing protein</fullName>
    </recommendedName>
</protein>
<evidence type="ECO:0000256" key="2">
    <source>
        <dbReference type="ARBA" id="ARBA00022692"/>
    </source>
</evidence>
<evidence type="ECO:0000313" key="9">
    <source>
        <dbReference type="Proteomes" id="UP000016935"/>
    </source>
</evidence>
<feature type="region of interest" description="Disordered" evidence="5">
    <location>
        <begin position="418"/>
        <end position="500"/>
    </location>
</feature>
<dbReference type="OrthoDB" id="5419608at2759"/>
<keyword evidence="3 6" id="KW-1133">Transmembrane helix</keyword>
<dbReference type="EMBL" id="KB908482">
    <property type="protein sequence ID" value="EOA90946.1"/>
    <property type="molecule type" value="Genomic_DNA"/>
</dbReference>
<evidence type="ECO:0000256" key="7">
    <source>
        <dbReference type="SAM" id="SignalP"/>
    </source>
</evidence>
<dbReference type="eggNOG" id="ENOG502T2RY">
    <property type="taxonomic scope" value="Eukaryota"/>
</dbReference>
<feature type="compositionally biased region" description="Low complexity" evidence="5">
    <location>
        <begin position="146"/>
        <end position="188"/>
    </location>
</feature>
<feature type="region of interest" description="Disordered" evidence="5">
    <location>
        <begin position="593"/>
        <end position="618"/>
    </location>
</feature>
<feature type="compositionally biased region" description="Low complexity" evidence="5">
    <location>
        <begin position="217"/>
        <end position="256"/>
    </location>
</feature>
<reference evidence="8 9" key="2">
    <citation type="journal article" date="2013" name="PLoS Genet.">
        <title>Comparative genome structure, secondary metabolite, and effector coding capacity across Cochliobolus pathogens.</title>
        <authorList>
            <person name="Condon B.J."/>
            <person name="Leng Y."/>
            <person name="Wu D."/>
            <person name="Bushley K.E."/>
            <person name="Ohm R.A."/>
            <person name="Otillar R."/>
            <person name="Martin J."/>
            <person name="Schackwitz W."/>
            <person name="Grimwood J."/>
            <person name="MohdZainudin N."/>
            <person name="Xue C."/>
            <person name="Wang R."/>
            <person name="Manning V.A."/>
            <person name="Dhillon B."/>
            <person name="Tu Z.J."/>
            <person name="Steffenson B.J."/>
            <person name="Salamov A."/>
            <person name="Sun H."/>
            <person name="Lowry S."/>
            <person name="LaButti K."/>
            <person name="Han J."/>
            <person name="Copeland A."/>
            <person name="Lindquist E."/>
            <person name="Barry K."/>
            <person name="Schmutz J."/>
            <person name="Baker S.E."/>
            <person name="Ciuffetti L.M."/>
            <person name="Grigoriev I.V."/>
            <person name="Zhong S."/>
            <person name="Turgeon B.G."/>
        </authorList>
    </citation>
    <scope>NUCLEOTIDE SEQUENCE [LARGE SCALE GENOMIC DNA]</scope>
    <source>
        <strain evidence="9">28A</strain>
    </source>
</reference>
<feature type="compositionally biased region" description="Polar residues" evidence="5">
    <location>
        <begin position="189"/>
        <end position="203"/>
    </location>
</feature>
<organism evidence="8 9">
    <name type="scientific">Exserohilum turcicum (strain 28A)</name>
    <name type="common">Northern leaf blight fungus</name>
    <name type="synonym">Setosphaeria turcica</name>
    <dbReference type="NCBI Taxonomy" id="671987"/>
    <lineage>
        <taxon>Eukaryota</taxon>
        <taxon>Fungi</taxon>
        <taxon>Dikarya</taxon>
        <taxon>Ascomycota</taxon>
        <taxon>Pezizomycotina</taxon>
        <taxon>Dothideomycetes</taxon>
        <taxon>Pleosporomycetidae</taxon>
        <taxon>Pleosporales</taxon>
        <taxon>Pleosporineae</taxon>
        <taxon>Pleosporaceae</taxon>
        <taxon>Exserohilum</taxon>
    </lineage>
</organism>
<feature type="signal peptide" evidence="7">
    <location>
        <begin position="1"/>
        <end position="31"/>
    </location>
</feature>
<evidence type="ECO:0000256" key="4">
    <source>
        <dbReference type="ARBA" id="ARBA00023136"/>
    </source>
</evidence>
<comment type="subcellular location">
    <subcellularLocation>
        <location evidence="1">Membrane</location>
        <topology evidence="1">Single-pass membrane protein</topology>
    </subcellularLocation>
</comment>
<dbReference type="AlphaFoldDB" id="R0J2F6"/>
<evidence type="ECO:0000256" key="1">
    <source>
        <dbReference type="ARBA" id="ARBA00004167"/>
    </source>
</evidence>
<feature type="compositionally biased region" description="Basic residues" evidence="5">
    <location>
        <begin position="419"/>
        <end position="429"/>
    </location>
</feature>
<sequence>MLSLRTWRLSALQILLIGNAYLVGTCVAVHGADVGVDIPPPIPGITAAPRVDGSSVEVRELRRRQADDPDAIQLLGILATALPQSLRQIAATNIPAVSSILWNEFLDNNRPQWFNELPYDVQSYLIKEFGPATAAPPATGPLPTDVTASVTGSPTTTPTSISQASSTASSVRESQSSVSVSESSRRITPTASSSQTLRSTFRESSSLLTTSSATTFSTSTLASSTPSPTSSATPSTTSSTTPSASSDPVAPASSSSGLTRSAKIGIGIGVPLAALALAACIFGCCIFIRRRRKQRIEGSQPPSSPGFIPRFSFQEGRFEPEYYQHRAPLNPRFANQHQHGHFVDDRNWDEEEGYDAAPFSTAYHGHMIPPAAAPTPSQANILARNSMPESPSDVGAMSPTNMQDDHRPMLAPALYHSHSSNRARGRRTSHSSLHSVAEVTEPDEANADSPVLGRQHYQQRRGSRNSGKLPVIEPLRIPASGSIKRKPISSPQEAETSQNLLSRPALAAASHTAAGQHSGSSSSALALSNISSYLSSHASSFTSASHSSSSFSTNKPRMGYNHAGYAYLEDYGPEWYYRGGNGENGYHGYHGYEDGGPGPQEDKSRMTEWPLRNSDGGTEAVYERTQSPMWDRVYDRV</sequence>
<evidence type="ECO:0000256" key="6">
    <source>
        <dbReference type="SAM" id="Phobius"/>
    </source>
</evidence>
<evidence type="ECO:0000256" key="3">
    <source>
        <dbReference type="ARBA" id="ARBA00022989"/>
    </source>
</evidence>